<dbReference type="PANTHER" id="PTHR43736:SF1">
    <property type="entry name" value="DIHYDRONEOPTERIN TRIPHOSPHATE DIPHOSPHATASE"/>
    <property type="match status" value="1"/>
</dbReference>
<dbReference type="Gene3D" id="3.90.79.10">
    <property type="entry name" value="Nucleoside Triphosphate Pyrophosphohydrolase"/>
    <property type="match status" value="1"/>
</dbReference>
<accession>A0ABZ1TMM8</accession>
<evidence type="ECO:0000256" key="1">
    <source>
        <dbReference type="ARBA" id="ARBA00005582"/>
    </source>
</evidence>
<dbReference type="SUPFAM" id="SSF56112">
    <property type="entry name" value="Protein kinase-like (PK-like)"/>
    <property type="match status" value="1"/>
</dbReference>
<dbReference type="Pfam" id="PF00293">
    <property type="entry name" value="NUDIX"/>
    <property type="match status" value="1"/>
</dbReference>
<dbReference type="RefSeq" id="WP_328965275.1">
    <property type="nucleotide sequence ID" value="NZ_CP108090.1"/>
</dbReference>
<protein>
    <submittedName>
        <fullName evidence="4">NUDIX domain-containing protein</fullName>
    </submittedName>
</protein>
<dbReference type="InterPro" id="IPR020084">
    <property type="entry name" value="NUDIX_hydrolase_CS"/>
</dbReference>
<dbReference type="PROSITE" id="PS51462">
    <property type="entry name" value="NUDIX"/>
    <property type="match status" value="1"/>
</dbReference>
<dbReference type="InterPro" id="IPR011009">
    <property type="entry name" value="Kinase-like_dom_sf"/>
</dbReference>
<dbReference type="SUPFAM" id="SSF55811">
    <property type="entry name" value="Nudix"/>
    <property type="match status" value="1"/>
</dbReference>
<dbReference type="Proteomes" id="UP001432039">
    <property type="component" value="Chromosome"/>
</dbReference>
<dbReference type="Gene3D" id="3.90.1200.10">
    <property type="match status" value="1"/>
</dbReference>
<evidence type="ECO:0000313" key="4">
    <source>
        <dbReference type="EMBL" id="WUQ17042.1"/>
    </source>
</evidence>
<dbReference type="PANTHER" id="PTHR43736">
    <property type="entry name" value="ADP-RIBOSE PYROPHOSPHATASE"/>
    <property type="match status" value="1"/>
</dbReference>
<keyword evidence="2" id="KW-0378">Hydrolase</keyword>
<gene>
    <name evidence="4" type="ORF">OG517_39665</name>
</gene>
<dbReference type="InterPro" id="IPR000086">
    <property type="entry name" value="NUDIX_hydrolase_dom"/>
</dbReference>
<evidence type="ECO:0000256" key="2">
    <source>
        <dbReference type="ARBA" id="ARBA00022801"/>
    </source>
</evidence>
<dbReference type="InterPro" id="IPR015797">
    <property type="entry name" value="NUDIX_hydrolase-like_dom_sf"/>
</dbReference>
<evidence type="ECO:0000313" key="5">
    <source>
        <dbReference type="Proteomes" id="UP001432039"/>
    </source>
</evidence>
<dbReference type="Pfam" id="PF01636">
    <property type="entry name" value="APH"/>
    <property type="match status" value="1"/>
</dbReference>
<reference evidence="4" key="1">
    <citation type="submission" date="2022-10" db="EMBL/GenBank/DDBJ databases">
        <title>The complete genomes of actinobacterial strains from the NBC collection.</title>
        <authorList>
            <person name="Joergensen T.S."/>
            <person name="Alvarez Arevalo M."/>
            <person name="Sterndorff E.B."/>
            <person name="Faurdal D."/>
            <person name="Vuksanovic O."/>
            <person name="Mourched A.-S."/>
            <person name="Charusanti P."/>
            <person name="Shaw S."/>
            <person name="Blin K."/>
            <person name="Weber T."/>
        </authorList>
    </citation>
    <scope>NUCLEOTIDE SEQUENCE</scope>
    <source>
        <strain evidence="4">NBC_00248</strain>
    </source>
</reference>
<comment type="similarity">
    <text evidence="1">Belongs to the Nudix hydrolase family.</text>
</comment>
<name>A0ABZ1TMM8_STRVG</name>
<dbReference type="EMBL" id="CP108090">
    <property type="protein sequence ID" value="WUQ17042.1"/>
    <property type="molecule type" value="Genomic_DNA"/>
</dbReference>
<dbReference type="PROSITE" id="PS00893">
    <property type="entry name" value="NUDIX_BOX"/>
    <property type="match status" value="1"/>
</dbReference>
<organism evidence="4 5">
    <name type="scientific">Streptomyces virginiae</name>
    <name type="common">Streptomyces cinnamonensis</name>
    <dbReference type="NCBI Taxonomy" id="1961"/>
    <lineage>
        <taxon>Bacteria</taxon>
        <taxon>Bacillati</taxon>
        <taxon>Actinomycetota</taxon>
        <taxon>Actinomycetes</taxon>
        <taxon>Kitasatosporales</taxon>
        <taxon>Streptomycetaceae</taxon>
        <taxon>Streptomyces</taxon>
    </lineage>
</organism>
<proteinExistence type="inferred from homology"/>
<dbReference type="CDD" id="cd04683">
    <property type="entry name" value="NUDIX_Hydrolase"/>
    <property type="match status" value="1"/>
</dbReference>
<keyword evidence="5" id="KW-1185">Reference proteome</keyword>
<feature type="domain" description="Nudix hydrolase" evidence="3">
    <location>
        <begin position="6"/>
        <end position="143"/>
    </location>
</feature>
<evidence type="ECO:0000259" key="3">
    <source>
        <dbReference type="PROSITE" id="PS51462"/>
    </source>
</evidence>
<sequence>MSGGPRHTVPVDVHLVLRRDGDRSPEVLLSRRAGPVYATGLWHLPSGHLDPGEDMVEGVIREAREETGVLIAAADVTAAVTVHHRPPRGGSSRIGVFFEVRRWAGRPGVMEPDRCDGMGWYPLDALPEPMVAYCRAGLDAYRAGMPAAVHFQRLGDLVEYAAGGVDRTRLLPGPPPPPADGADLPDPLRVFAECAVGRIAQVVDVSWARTGSRVWRLTGSGGGTWYLKRHAGQRFHDREVAAYRTWAPGLGRPVPRLVACDPLTRAVVITALAGRSPHGMDLDPATEVRVQQGLGRLAAALHRASPERPAGPSSAADSVKRQLEEARPHLTAGDEELVRTLARAYEDLPRPVLVPTHGDLQYRNVLLTDDGEVRLFDFERSEYATATRDLVRLGDTWTGRPDLRAAFLDGYGRPLTPVEERRLDCESAFDAVSGIAYGAAHDDPEVAERGHRTLYRLHAIHRP</sequence>
<dbReference type="InterPro" id="IPR002575">
    <property type="entry name" value="Aminoglycoside_PTrfase"/>
</dbReference>